<dbReference type="Proteomes" id="UP000253728">
    <property type="component" value="Unassembled WGS sequence"/>
</dbReference>
<evidence type="ECO:0000313" key="2">
    <source>
        <dbReference type="Proteomes" id="UP000253728"/>
    </source>
</evidence>
<gene>
    <name evidence="1" type="ORF">NCTC5908_00760</name>
</gene>
<dbReference type="AlphaFoldDB" id="A0A336NDD8"/>
<sequence>MLSLNNVDQNAIMQQLSQLANDVDELNVLNVNFDEDPSQDKLTDSLDDWKENAEKVRSLF</sequence>
<organism evidence="1 2">
    <name type="scientific">Aggregatibacter aphrophilus</name>
    <name type="common">Haemophilus aphrophilus</name>
    <dbReference type="NCBI Taxonomy" id="732"/>
    <lineage>
        <taxon>Bacteria</taxon>
        <taxon>Pseudomonadati</taxon>
        <taxon>Pseudomonadota</taxon>
        <taxon>Gammaproteobacteria</taxon>
        <taxon>Pasteurellales</taxon>
        <taxon>Pasteurellaceae</taxon>
        <taxon>Aggregatibacter</taxon>
    </lineage>
</organism>
<dbReference type="EMBL" id="UFSP01000001">
    <property type="protein sequence ID" value="SSY94228.1"/>
    <property type="molecule type" value="Genomic_DNA"/>
</dbReference>
<proteinExistence type="predicted"/>
<accession>A0A336NDD8</accession>
<name>A0A336NDD8_AGGAP</name>
<evidence type="ECO:0000313" key="1">
    <source>
        <dbReference type="EMBL" id="SSY94228.1"/>
    </source>
</evidence>
<reference evidence="1 2" key="1">
    <citation type="submission" date="2018-06" db="EMBL/GenBank/DDBJ databases">
        <authorList>
            <consortium name="Pathogen Informatics"/>
            <person name="Doyle S."/>
        </authorList>
    </citation>
    <scope>NUCLEOTIDE SEQUENCE [LARGE SCALE GENOMIC DNA]</scope>
    <source>
        <strain evidence="1 2">NCTC5908</strain>
    </source>
</reference>
<dbReference type="InterPro" id="IPR007470">
    <property type="entry name" value="HemX"/>
</dbReference>
<dbReference type="Pfam" id="PF04375">
    <property type="entry name" value="HemX"/>
    <property type="match status" value="1"/>
</dbReference>
<protein>
    <submittedName>
        <fullName evidence="1">HemX</fullName>
    </submittedName>
</protein>